<keyword evidence="5" id="KW-1185">Reference proteome</keyword>
<reference evidence="4 5" key="1">
    <citation type="submission" date="2019-04" db="EMBL/GenBank/DDBJ databases">
        <title>Reference strain of H23.</title>
        <authorList>
            <person name="Luo X."/>
        </authorList>
    </citation>
    <scope>NUCLEOTIDE SEQUENCE [LARGE SCALE GENOMIC DNA]</scope>
    <source>
        <strain evidence="4 5">H23</strain>
    </source>
</reference>
<feature type="transmembrane region" description="Helical" evidence="2">
    <location>
        <begin position="148"/>
        <end position="170"/>
    </location>
</feature>
<sequence length="530" mass="57119">MHSGDGGVAAPQEPASDTRSAPAAGPIESGGRIGALDLARGFALLGILLVNIQMFNLSMLDPAGGKRILPTDDAVQWVLSTFFENKFWALFSILFGMGFAVMMERAEDDRRGFIVRYLRRALALAAFGALHIVLIWHGDILFNYAVTALVLLAILFCGPWLGAALAGAAILCAQPLGLATADAVALCLIAATTALYLRAEEPRRRAVLALSGLASAAILGAIAIYATSAPGQAHKYAGYALVFLAACALALFERRAGAVRFLRAGIAWFLAAMLASAIALSLPKWTPAGWWPPSTAAAEVQKAQRRIELRARGLAQNTAMAQDSYVESVRFRAESGFKRPLETLFVMTLAAGALFLIGMWLVRSGAARWPDRHMRLWRGLAWVGFPLGAAAVIGGDKLAELASGSKPAAAWLSILPEAGAVAMALGYLAFAFLLARHGTVAGRLSWVAAAGRMALTNYLMQSLIATWFFHGYGLGFWGLGRTWQALFCVTLFALQAALSAWWLSGHRYGPMEWLWRWITYARKPHMRVRA</sequence>
<dbReference type="Proteomes" id="UP000308707">
    <property type="component" value="Unassembled WGS sequence"/>
</dbReference>
<evidence type="ECO:0000256" key="2">
    <source>
        <dbReference type="SAM" id="Phobius"/>
    </source>
</evidence>
<dbReference type="Pfam" id="PF04235">
    <property type="entry name" value="DUF418"/>
    <property type="match status" value="1"/>
</dbReference>
<feature type="transmembrane region" description="Helical" evidence="2">
    <location>
        <begin position="344"/>
        <end position="363"/>
    </location>
</feature>
<organism evidence="4 5">
    <name type="scientific">Luteimonas gilva</name>
    <dbReference type="NCBI Taxonomy" id="2572684"/>
    <lineage>
        <taxon>Bacteria</taxon>
        <taxon>Pseudomonadati</taxon>
        <taxon>Pseudomonadota</taxon>
        <taxon>Gammaproteobacteria</taxon>
        <taxon>Lysobacterales</taxon>
        <taxon>Lysobacteraceae</taxon>
        <taxon>Luteimonas</taxon>
    </lineage>
</organism>
<keyword evidence="2" id="KW-0472">Membrane</keyword>
<dbReference type="InterPro" id="IPR007349">
    <property type="entry name" value="DUF418"/>
</dbReference>
<dbReference type="PANTHER" id="PTHR30590">
    <property type="entry name" value="INNER MEMBRANE PROTEIN"/>
    <property type="match status" value="1"/>
</dbReference>
<dbReference type="InterPro" id="IPR052529">
    <property type="entry name" value="Bact_Transport_Assoc"/>
</dbReference>
<feature type="transmembrane region" description="Helical" evidence="2">
    <location>
        <begin position="87"/>
        <end position="105"/>
    </location>
</feature>
<name>A0A4U5JZS3_9GAMM</name>
<protein>
    <submittedName>
        <fullName evidence="4">DUF418 domain-containing protein</fullName>
    </submittedName>
</protein>
<feature type="transmembrane region" description="Helical" evidence="2">
    <location>
        <begin position="264"/>
        <end position="282"/>
    </location>
</feature>
<feature type="transmembrane region" description="Helical" evidence="2">
    <location>
        <begin position="483"/>
        <end position="503"/>
    </location>
</feature>
<feature type="transmembrane region" description="Helical" evidence="2">
    <location>
        <begin position="414"/>
        <end position="435"/>
    </location>
</feature>
<dbReference type="AlphaFoldDB" id="A0A4U5JZS3"/>
<gene>
    <name evidence="4" type="ORF">FCE95_05900</name>
</gene>
<feature type="transmembrane region" description="Helical" evidence="2">
    <location>
        <begin position="455"/>
        <end position="477"/>
    </location>
</feature>
<dbReference type="OrthoDB" id="9807744at2"/>
<keyword evidence="2" id="KW-0812">Transmembrane</keyword>
<comment type="caution">
    <text evidence="4">The sequence shown here is derived from an EMBL/GenBank/DDBJ whole genome shotgun (WGS) entry which is preliminary data.</text>
</comment>
<feature type="transmembrane region" description="Helical" evidence="2">
    <location>
        <begin position="38"/>
        <end position="57"/>
    </location>
</feature>
<evidence type="ECO:0000313" key="4">
    <source>
        <dbReference type="EMBL" id="TKR33807.1"/>
    </source>
</evidence>
<accession>A0A4U5JZS3</accession>
<feature type="transmembrane region" description="Helical" evidence="2">
    <location>
        <begin position="233"/>
        <end position="252"/>
    </location>
</feature>
<dbReference type="EMBL" id="SZUA01000001">
    <property type="protein sequence ID" value="TKR33807.1"/>
    <property type="molecule type" value="Genomic_DNA"/>
</dbReference>
<proteinExistence type="predicted"/>
<feature type="transmembrane region" description="Helical" evidence="2">
    <location>
        <begin position="206"/>
        <end position="227"/>
    </location>
</feature>
<dbReference type="RefSeq" id="WP_137266013.1">
    <property type="nucleotide sequence ID" value="NZ_SZUA01000001.1"/>
</dbReference>
<feature type="region of interest" description="Disordered" evidence="1">
    <location>
        <begin position="1"/>
        <end position="26"/>
    </location>
</feature>
<evidence type="ECO:0000313" key="5">
    <source>
        <dbReference type="Proteomes" id="UP000308707"/>
    </source>
</evidence>
<keyword evidence="2" id="KW-1133">Transmembrane helix</keyword>
<feature type="transmembrane region" description="Helical" evidence="2">
    <location>
        <begin position="176"/>
        <end position="197"/>
    </location>
</feature>
<feature type="transmembrane region" description="Helical" evidence="2">
    <location>
        <begin position="375"/>
        <end position="394"/>
    </location>
</feature>
<feature type="domain" description="DUF418" evidence="3">
    <location>
        <begin position="361"/>
        <end position="521"/>
    </location>
</feature>
<feature type="transmembrane region" description="Helical" evidence="2">
    <location>
        <begin position="117"/>
        <end position="136"/>
    </location>
</feature>
<evidence type="ECO:0000259" key="3">
    <source>
        <dbReference type="Pfam" id="PF04235"/>
    </source>
</evidence>
<dbReference type="PANTHER" id="PTHR30590:SF2">
    <property type="entry name" value="INNER MEMBRANE PROTEIN"/>
    <property type="match status" value="1"/>
</dbReference>
<evidence type="ECO:0000256" key="1">
    <source>
        <dbReference type="SAM" id="MobiDB-lite"/>
    </source>
</evidence>